<keyword evidence="1" id="KW-0614">Plasmid</keyword>
<gene>
    <name evidence="1" type="ORF">K3718_21400</name>
</gene>
<evidence type="ECO:0000313" key="1">
    <source>
        <dbReference type="EMBL" id="UWQ44051.1"/>
    </source>
</evidence>
<dbReference type="EMBL" id="CP081057">
    <property type="protein sequence ID" value="UWQ44051.1"/>
    <property type="molecule type" value="Genomic_DNA"/>
</dbReference>
<proteinExistence type="predicted"/>
<sequence>MSFFEVETTDHQVRVNAANISHFVAGSNGKAAIVMMNGKELKTTQTVQSVSERISNLAKKAEIA</sequence>
<keyword evidence="2" id="KW-1185">Reference proteome</keyword>
<dbReference type="RefSeq" id="WP_259966463.1">
    <property type="nucleotide sequence ID" value="NZ_CP081057.1"/>
</dbReference>
<evidence type="ECO:0000313" key="2">
    <source>
        <dbReference type="Proteomes" id="UP001058514"/>
    </source>
</evidence>
<name>A0ABY5WRH0_9RHOB</name>
<reference evidence="1" key="1">
    <citation type="submission" date="2021-08" db="EMBL/GenBank/DDBJ databases">
        <authorList>
            <person name="Nwanade C."/>
            <person name="Wang M."/>
            <person name="Masoudi A."/>
            <person name="Yu Z."/>
            <person name="Liu J."/>
        </authorList>
    </citation>
    <scope>NUCLEOTIDE SEQUENCE</scope>
    <source>
        <strain evidence="1">S166</strain>
        <plasmid evidence="1">unnamed6</plasmid>
    </source>
</reference>
<protein>
    <submittedName>
        <fullName evidence="1">Uncharacterized protein</fullName>
    </submittedName>
</protein>
<dbReference type="Proteomes" id="UP001058514">
    <property type="component" value="Plasmid unnamed6"/>
</dbReference>
<organism evidence="1 2">
    <name type="scientific">Leisingera aquaemixtae</name>
    <dbReference type="NCBI Taxonomy" id="1396826"/>
    <lineage>
        <taxon>Bacteria</taxon>
        <taxon>Pseudomonadati</taxon>
        <taxon>Pseudomonadota</taxon>
        <taxon>Alphaproteobacteria</taxon>
        <taxon>Rhodobacterales</taxon>
        <taxon>Roseobacteraceae</taxon>
        <taxon>Leisingera</taxon>
    </lineage>
</organism>
<geneLocation type="plasmid" evidence="1 2">
    <name>unnamed6</name>
</geneLocation>
<accession>A0ABY5WRH0</accession>